<proteinExistence type="predicted"/>
<dbReference type="InterPro" id="IPR005135">
    <property type="entry name" value="Endo/exonuclease/phosphatase"/>
</dbReference>
<dbReference type="Proteomes" id="UP000019140">
    <property type="component" value="Unassembled WGS sequence"/>
</dbReference>
<accession>W4MF94</accession>
<organism evidence="2 3">
    <name type="scientific">Candidatus Entotheonella gemina</name>
    <dbReference type="NCBI Taxonomy" id="1429439"/>
    <lineage>
        <taxon>Bacteria</taxon>
        <taxon>Pseudomonadati</taxon>
        <taxon>Nitrospinota/Tectimicrobiota group</taxon>
        <taxon>Candidatus Tectimicrobiota</taxon>
        <taxon>Candidatus Entotheonellia</taxon>
        <taxon>Candidatus Entotheonellales</taxon>
        <taxon>Candidatus Entotheonellaceae</taxon>
        <taxon>Candidatus Entotheonella</taxon>
    </lineage>
</organism>
<sequence length="150" mass="16595">RLSPAHWPQLRTPIEIVNVHIMAPHKLPYARSLAMRRGQLSGLLNVLAQEPGIPRAILGDFNAAPLWPLYRRLASRFTDAAVAVARGHGKPRPTWPHLPALGLKGLIRIDHCFLSHLSALHVQVVPIPGSDHLGLCADVVQAYKPRKTFE</sequence>
<dbReference type="Pfam" id="PF03372">
    <property type="entry name" value="Exo_endo_phos"/>
    <property type="match status" value="1"/>
</dbReference>
<feature type="non-terminal residue" evidence="2">
    <location>
        <position position="1"/>
    </location>
</feature>
<dbReference type="Gene3D" id="3.60.10.10">
    <property type="entry name" value="Endonuclease/exonuclease/phosphatase"/>
    <property type="match status" value="1"/>
</dbReference>
<dbReference type="GO" id="GO:0003824">
    <property type="term" value="F:catalytic activity"/>
    <property type="evidence" value="ECO:0007669"/>
    <property type="project" value="InterPro"/>
</dbReference>
<dbReference type="AlphaFoldDB" id="W4MF94"/>
<gene>
    <name evidence="2" type="ORF">ETSY2_01935</name>
</gene>
<dbReference type="EMBL" id="AZHX01000072">
    <property type="protein sequence ID" value="ETX09024.1"/>
    <property type="molecule type" value="Genomic_DNA"/>
</dbReference>
<keyword evidence="3" id="KW-1185">Reference proteome</keyword>
<feature type="domain" description="Endonuclease/exonuclease/phosphatase" evidence="1">
    <location>
        <begin position="7"/>
        <end position="132"/>
    </location>
</feature>
<evidence type="ECO:0000313" key="3">
    <source>
        <dbReference type="Proteomes" id="UP000019140"/>
    </source>
</evidence>
<evidence type="ECO:0000259" key="1">
    <source>
        <dbReference type="Pfam" id="PF03372"/>
    </source>
</evidence>
<dbReference type="InterPro" id="IPR036691">
    <property type="entry name" value="Endo/exonu/phosph_ase_sf"/>
</dbReference>
<protein>
    <recommendedName>
        <fullName evidence="1">Endonuclease/exonuclease/phosphatase domain-containing protein</fullName>
    </recommendedName>
</protein>
<comment type="caution">
    <text evidence="2">The sequence shown here is derived from an EMBL/GenBank/DDBJ whole genome shotgun (WGS) entry which is preliminary data.</text>
</comment>
<reference evidence="2 3" key="1">
    <citation type="journal article" date="2014" name="Nature">
        <title>An environmental bacterial taxon with a large and distinct metabolic repertoire.</title>
        <authorList>
            <person name="Wilson M.C."/>
            <person name="Mori T."/>
            <person name="Ruckert C."/>
            <person name="Uria A.R."/>
            <person name="Helf M.J."/>
            <person name="Takada K."/>
            <person name="Gernert C."/>
            <person name="Steffens U.A."/>
            <person name="Heycke N."/>
            <person name="Schmitt S."/>
            <person name="Rinke C."/>
            <person name="Helfrich E.J."/>
            <person name="Brachmann A.O."/>
            <person name="Gurgui C."/>
            <person name="Wakimoto T."/>
            <person name="Kracht M."/>
            <person name="Crusemann M."/>
            <person name="Hentschel U."/>
            <person name="Abe I."/>
            <person name="Matsunaga S."/>
            <person name="Kalinowski J."/>
            <person name="Takeyama H."/>
            <person name="Piel J."/>
        </authorList>
    </citation>
    <scope>NUCLEOTIDE SEQUENCE [LARGE SCALE GENOMIC DNA]</scope>
    <source>
        <strain evidence="3">TSY2</strain>
    </source>
</reference>
<name>W4MF94_9BACT</name>
<evidence type="ECO:0000313" key="2">
    <source>
        <dbReference type="EMBL" id="ETX09024.1"/>
    </source>
</evidence>
<dbReference type="SUPFAM" id="SSF56219">
    <property type="entry name" value="DNase I-like"/>
    <property type="match status" value="1"/>
</dbReference>
<dbReference type="HOGENOM" id="CLU_1735229_0_0_7"/>